<feature type="signal peptide" evidence="4">
    <location>
        <begin position="1"/>
        <end position="17"/>
    </location>
</feature>
<dbReference type="InterPro" id="IPR000618">
    <property type="entry name" value="Insect_cuticle"/>
</dbReference>
<gene>
    <name evidence="5" type="ORF">CALMAC_LOCUS14356</name>
</gene>
<dbReference type="EMBL" id="CAACVG010010124">
    <property type="protein sequence ID" value="VEN55075.1"/>
    <property type="molecule type" value="Genomic_DNA"/>
</dbReference>
<evidence type="ECO:0000256" key="2">
    <source>
        <dbReference type="PROSITE-ProRule" id="PRU00497"/>
    </source>
</evidence>
<organism evidence="5 6">
    <name type="scientific">Callosobruchus maculatus</name>
    <name type="common">Southern cowpea weevil</name>
    <name type="synonym">Pulse bruchid</name>
    <dbReference type="NCBI Taxonomy" id="64391"/>
    <lineage>
        <taxon>Eukaryota</taxon>
        <taxon>Metazoa</taxon>
        <taxon>Ecdysozoa</taxon>
        <taxon>Arthropoda</taxon>
        <taxon>Hexapoda</taxon>
        <taxon>Insecta</taxon>
        <taxon>Pterygota</taxon>
        <taxon>Neoptera</taxon>
        <taxon>Endopterygota</taxon>
        <taxon>Coleoptera</taxon>
        <taxon>Polyphaga</taxon>
        <taxon>Cucujiformia</taxon>
        <taxon>Chrysomeloidea</taxon>
        <taxon>Chrysomelidae</taxon>
        <taxon>Bruchinae</taxon>
        <taxon>Bruchini</taxon>
        <taxon>Callosobruchus</taxon>
    </lineage>
</organism>
<proteinExistence type="predicted"/>
<accession>A0A653D4P9</accession>
<feature type="region of interest" description="Disordered" evidence="3">
    <location>
        <begin position="104"/>
        <end position="159"/>
    </location>
</feature>
<dbReference type="Proteomes" id="UP000410492">
    <property type="component" value="Unassembled WGS sequence"/>
</dbReference>
<keyword evidence="6" id="KW-1185">Reference proteome</keyword>
<dbReference type="InterPro" id="IPR031311">
    <property type="entry name" value="CHIT_BIND_RR_consensus"/>
</dbReference>
<feature type="compositionally biased region" description="Low complexity" evidence="3">
    <location>
        <begin position="120"/>
        <end position="138"/>
    </location>
</feature>
<keyword evidence="4" id="KW-0732">Signal</keyword>
<dbReference type="PRINTS" id="PR00947">
    <property type="entry name" value="CUTICLE"/>
</dbReference>
<dbReference type="GO" id="GO:0062129">
    <property type="term" value="C:chitin-based extracellular matrix"/>
    <property type="evidence" value="ECO:0007669"/>
    <property type="project" value="TreeGrafter"/>
</dbReference>
<dbReference type="PANTHER" id="PTHR10380:SF215">
    <property type="entry name" value="CUTICULAR PROTEIN 49AG"/>
    <property type="match status" value="1"/>
</dbReference>
<dbReference type="Pfam" id="PF00379">
    <property type="entry name" value="Chitin_bind_4"/>
    <property type="match status" value="1"/>
</dbReference>
<reference evidence="5 6" key="1">
    <citation type="submission" date="2019-01" db="EMBL/GenBank/DDBJ databases">
        <authorList>
            <person name="Sayadi A."/>
        </authorList>
    </citation>
    <scope>NUCLEOTIDE SEQUENCE [LARGE SCALE GENOMIC DNA]</scope>
</reference>
<protein>
    <submittedName>
        <fullName evidence="5">Uncharacterized protein</fullName>
    </submittedName>
</protein>
<evidence type="ECO:0000256" key="1">
    <source>
        <dbReference type="ARBA" id="ARBA00022460"/>
    </source>
</evidence>
<evidence type="ECO:0000256" key="3">
    <source>
        <dbReference type="SAM" id="MobiDB-lite"/>
    </source>
</evidence>
<dbReference type="GO" id="GO:0008010">
    <property type="term" value="F:structural constituent of chitin-based larval cuticle"/>
    <property type="evidence" value="ECO:0007669"/>
    <property type="project" value="TreeGrafter"/>
</dbReference>
<dbReference type="AlphaFoldDB" id="A0A653D4P9"/>
<feature type="compositionally biased region" description="Low complexity" evidence="3">
    <location>
        <begin position="145"/>
        <end position="159"/>
    </location>
</feature>
<evidence type="ECO:0000313" key="6">
    <source>
        <dbReference type="Proteomes" id="UP000410492"/>
    </source>
</evidence>
<sequence length="159" mass="17066">MLLKLGYLIAVVAPVLCRPQDGHPPLSSANAGSTPIPIVSQTEEINPDGSFKFSYETANGIKVEESGYLKDNPESSTDRIQVIEGIVSYTDNDGQMINLRYIADENGYQPQGDHLPTSPPALQGQPQQQGESAQPGGQLAAQHAGNPQLQPQYQNQGQP</sequence>
<dbReference type="PANTHER" id="PTHR10380">
    <property type="entry name" value="CUTICLE PROTEIN"/>
    <property type="match status" value="1"/>
</dbReference>
<evidence type="ECO:0000256" key="4">
    <source>
        <dbReference type="SAM" id="SignalP"/>
    </source>
</evidence>
<keyword evidence="1 2" id="KW-0193">Cuticle</keyword>
<dbReference type="OrthoDB" id="7255276at2759"/>
<dbReference type="PROSITE" id="PS51155">
    <property type="entry name" value="CHIT_BIND_RR_2"/>
    <property type="match status" value="1"/>
</dbReference>
<name>A0A653D4P9_CALMS</name>
<dbReference type="PROSITE" id="PS00233">
    <property type="entry name" value="CHIT_BIND_RR_1"/>
    <property type="match status" value="1"/>
</dbReference>
<evidence type="ECO:0000313" key="5">
    <source>
        <dbReference type="EMBL" id="VEN55075.1"/>
    </source>
</evidence>
<dbReference type="InterPro" id="IPR050468">
    <property type="entry name" value="Cuticle_Struct_Prot"/>
</dbReference>
<feature type="chain" id="PRO_5025057908" evidence="4">
    <location>
        <begin position="18"/>
        <end position="159"/>
    </location>
</feature>